<organism evidence="6 9">
    <name type="scientific">Medicago truncatula</name>
    <name type="common">Barrel medic</name>
    <name type="synonym">Medicago tribuloides</name>
    <dbReference type="NCBI Taxonomy" id="3880"/>
    <lineage>
        <taxon>Eukaryota</taxon>
        <taxon>Viridiplantae</taxon>
        <taxon>Streptophyta</taxon>
        <taxon>Embryophyta</taxon>
        <taxon>Tracheophyta</taxon>
        <taxon>Spermatophyta</taxon>
        <taxon>Magnoliopsida</taxon>
        <taxon>eudicotyledons</taxon>
        <taxon>Gunneridae</taxon>
        <taxon>Pentapetalae</taxon>
        <taxon>rosids</taxon>
        <taxon>fabids</taxon>
        <taxon>Fabales</taxon>
        <taxon>Fabaceae</taxon>
        <taxon>Papilionoideae</taxon>
        <taxon>50 kb inversion clade</taxon>
        <taxon>NPAAA clade</taxon>
        <taxon>Hologalegina</taxon>
        <taxon>IRL clade</taxon>
        <taxon>Trifolieae</taxon>
        <taxon>Medicago</taxon>
    </lineage>
</organism>
<dbReference type="InterPro" id="IPR031107">
    <property type="entry name" value="Small_HSP"/>
</dbReference>
<dbReference type="EMBL" id="PSQE01000002">
    <property type="protein sequence ID" value="RHN74381.1"/>
    <property type="molecule type" value="Genomic_DNA"/>
</dbReference>
<keyword evidence="1 7" id="KW-0346">Stress response</keyword>
<dbReference type="OrthoDB" id="1431247at2759"/>
<sequence>MSLFQTLLFNQNNPFDHFQPFLKLNSDSLGYESNTQMDWKETCDSHIFQFDLPGFTKEDLKLELHENRVLCIKAEKKPEEEEENEEKSLKWHCKERKNNGVFMKEFRLPENAKVDDVKASMHDGVLTIKLVKDETKKKKNKHQHKKKVHIYEEGGDDGEGVSHKGIGRFVCCKA</sequence>
<dbReference type="InterPro" id="IPR002068">
    <property type="entry name" value="A-crystallin/Hsp20_dom"/>
</dbReference>
<dbReference type="eggNOG" id="KOG0710">
    <property type="taxonomic scope" value="Eukaryota"/>
</dbReference>
<dbReference type="GO" id="GO:0006457">
    <property type="term" value="P:protein folding"/>
    <property type="evidence" value="ECO:0000318"/>
    <property type="project" value="GO_Central"/>
</dbReference>
<accession>G7IGT9</accession>
<dbReference type="Proteomes" id="UP000265566">
    <property type="component" value="Chromosome 2"/>
</dbReference>
<feature type="domain" description="SHSP" evidence="5">
    <location>
        <begin position="28"/>
        <end position="153"/>
    </location>
</feature>
<dbReference type="GO" id="GO:0042542">
    <property type="term" value="P:response to hydrogen peroxide"/>
    <property type="evidence" value="ECO:0000318"/>
    <property type="project" value="GO_Central"/>
</dbReference>
<reference evidence="8" key="3">
    <citation type="submission" date="2015-04" db="UniProtKB">
        <authorList>
            <consortium name="EnsemblPlants"/>
        </authorList>
    </citation>
    <scope>IDENTIFICATION</scope>
    <source>
        <strain evidence="8">cv. Jemalong A17</strain>
    </source>
</reference>
<evidence type="ECO:0000256" key="4">
    <source>
        <dbReference type="SAM" id="MobiDB-lite"/>
    </source>
</evidence>
<dbReference type="KEGG" id="mtr:11424682"/>
<evidence type="ECO:0000256" key="1">
    <source>
        <dbReference type="ARBA" id="ARBA00023016"/>
    </source>
</evidence>
<dbReference type="GO" id="GO:0009651">
    <property type="term" value="P:response to salt stress"/>
    <property type="evidence" value="ECO:0000318"/>
    <property type="project" value="GO_Central"/>
</dbReference>
<evidence type="ECO:0000256" key="2">
    <source>
        <dbReference type="PROSITE-ProRule" id="PRU00285"/>
    </source>
</evidence>
<dbReference type="OMA" id="VLCIKAE"/>
<proteinExistence type="inferred from homology"/>
<reference evidence="7" key="5">
    <citation type="journal article" date="2018" name="Nat. Plants">
        <title>Whole-genome landscape of Medicago truncatula symbiotic genes.</title>
        <authorList>
            <person name="Pecrix Y."/>
            <person name="Gamas P."/>
            <person name="Carrere S."/>
        </authorList>
    </citation>
    <scope>NUCLEOTIDE SEQUENCE</scope>
    <source>
        <tissue evidence="7">Leaves</tissue>
    </source>
</reference>
<dbReference type="GO" id="GO:0051082">
    <property type="term" value="F:unfolded protein binding"/>
    <property type="evidence" value="ECO:0000318"/>
    <property type="project" value="GO_Central"/>
</dbReference>
<dbReference type="Proteomes" id="UP000002051">
    <property type="component" value="Chromosome 2"/>
</dbReference>
<feature type="region of interest" description="Disordered" evidence="4">
    <location>
        <begin position="135"/>
        <end position="157"/>
    </location>
</feature>
<dbReference type="GO" id="GO:0051259">
    <property type="term" value="P:protein complex oligomerization"/>
    <property type="evidence" value="ECO:0000318"/>
    <property type="project" value="GO_Central"/>
</dbReference>
<dbReference type="PROSITE" id="PS01031">
    <property type="entry name" value="SHSP"/>
    <property type="match status" value="1"/>
</dbReference>
<dbReference type="AlphaFoldDB" id="G7IGT9"/>
<dbReference type="Pfam" id="PF00011">
    <property type="entry name" value="HSP20"/>
    <property type="match status" value="1"/>
</dbReference>
<evidence type="ECO:0000313" key="10">
    <source>
        <dbReference type="Proteomes" id="UP000265566"/>
    </source>
</evidence>
<dbReference type="EnsemblPlants" id="AES66179">
    <property type="protein sequence ID" value="AES66179"/>
    <property type="gene ID" value="MTR_2g063560"/>
</dbReference>
<dbReference type="Gene3D" id="2.60.40.790">
    <property type="match status" value="1"/>
</dbReference>
<dbReference type="EMBL" id="CM001218">
    <property type="protein sequence ID" value="AES66179.1"/>
    <property type="molecule type" value="Genomic_DNA"/>
</dbReference>
<dbReference type="STRING" id="3880.G7IGT9"/>
<name>G7IGT9_MEDTR</name>
<dbReference type="PANTHER" id="PTHR11527">
    <property type="entry name" value="HEAT-SHOCK PROTEIN 20 FAMILY MEMBER"/>
    <property type="match status" value="1"/>
</dbReference>
<evidence type="ECO:0000313" key="9">
    <source>
        <dbReference type="Proteomes" id="UP000002051"/>
    </source>
</evidence>
<dbReference type="Gramene" id="rna10437">
    <property type="protein sequence ID" value="RHN74381.1"/>
    <property type="gene ID" value="gene10437"/>
</dbReference>
<evidence type="ECO:0000259" key="5">
    <source>
        <dbReference type="PROSITE" id="PS01031"/>
    </source>
</evidence>
<evidence type="ECO:0000256" key="3">
    <source>
        <dbReference type="RuleBase" id="RU003616"/>
    </source>
</evidence>
<dbReference type="InterPro" id="IPR008978">
    <property type="entry name" value="HSP20-like_chaperone"/>
</dbReference>
<protein>
    <submittedName>
        <fullName evidence="6">Hsp20/alpha crystallin family protein</fullName>
    </submittedName>
    <submittedName>
        <fullName evidence="7">Putative small heat shock protein HSP20</fullName>
    </submittedName>
</protein>
<dbReference type="SUPFAM" id="SSF49764">
    <property type="entry name" value="HSP20-like chaperones"/>
    <property type="match status" value="1"/>
</dbReference>
<reference evidence="10" key="4">
    <citation type="journal article" date="2018" name="Nat. Plants">
        <title>Whole-genome landscape of Medicago truncatula symbiotic genes.</title>
        <authorList>
            <person name="Pecrix Y."/>
            <person name="Staton S.E."/>
            <person name="Sallet E."/>
            <person name="Lelandais-Briere C."/>
            <person name="Moreau S."/>
            <person name="Carrere S."/>
            <person name="Blein T."/>
            <person name="Jardinaud M.F."/>
            <person name="Latrasse D."/>
            <person name="Zouine M."/>
            <person name="Zahm M."/>
            <person name="Kreplak J."/>
            <person name="Mayjonade B."/>
            <person name="Satge C."/>
            <person name="Perez M."/>
            <person name="Cauet S."/>
            <person name="Marande W."/>
            <person name="Chantry-Darmon C."/>
            <person name="Lopez-Roques C."/>
            <person name="Bouchez O."/>
            <person name="Berard A."/>
            <person name="Debelle F."/>
            <person name="Munos S."/>
            <person name="Bendahmane A."/>
            <person name="Berges H."/>
            <person name="Niebel A."/>
            <person name="Buitink J."/>
            <person name="Frugier F."/>
            <person name="Benhamed M."/>
            <person name="Crespi M."/>
            <person name="Gouzy J."/>
            <person name="Gamas P."/>
        </authorList>
    </citation>
    <scope>NUCLEOTIDE SEQUENCE [LARGE SCALE GENOMIC DNA]</scope>
    <source>
        <strain evidence="10">cv. Jemalong A17</strain>
    </source>
</reference>
<dbReference type="GO" id="GO:0009408">
    <property type="term" value="P:response to heat"/>
    <property type="evidence" value="ECO:0000318"/>
    <property type="project" value="GO_Central"/>
</dbReference>
<gene>
    <name evidence="8" type="primary">11424682</name>
    <name evidence="6" type="ordered locus">MTR_2g063560</name>
    <name evidence="7" type="ORF">MtrunA17_Chr2g0309691</name>
</gene>
<evidence type="ECO:0000313" key="8">
    <source>
        <dbReference type="EnsemblPlants" id="AES66179"/>
    </source>
</evidence>
<reference evidence="6 9" key="1">
    <citation type="journal article" date="2011" name="Nature">
        <title>The Medicago genome provides insight into the evolution of rhizobial symbioses.</title>
        <authorList>
            <person name="Young N.D."/>
            <person name="Debelle F."/>
            <person name="Oldroyd G.E."/>
            <person name="Geurts R."/>
            <person name="Cannon S.B."/>
            <person name="Udvardi M.K."/>
            <person name="Benedito V.A."/>
            <person name="Mayer K.F."/>
            <person name="Gouzy J."/>
            <person name="Schoof H."/>
            <person name="Van de Peer Y."/>
            <person name="Proost S."/>
            <person name="Cook D.R."/>
            <person name="Meyers B.C."/>
            <person name="Spannagl M."/>
            <person name="Cheung F."/>
            <person name="De Mita S."/>
            <person name="Krishnakumar V."/>
            <person name="Gundlach H."/>
            <person name="Zhou S."/>
            <person name="Mudge J."/>
            <person name="Bharti A.K."/>
            <person name="Murray J.D."/>
            <person name="Naoumkina M.A."/>
            <person name="Rosen B."/>
            <person name="Silverstein K.A."/>
            <person name="Tang H."/>
            <person name="Rombauts S."/>
            <person name="Zhao P.X."/>
            <person name="Zhou P."/>
            <person name="Barbe V."/>
            <person name="Bardou P."/>
            <person name="Bechner M."/>
            <person name="Bellec A."/>
            <person name="Berger A."/>
            <person name="Berges H."/>
            <person name="Bidwell S."/>
            <person name="Bisseling T."/>
            <person name="Choisne N."/>
            <person name="Couloux A."/>
            <person name="Denny R."/>
            <person name="Deshpande S."/>
            <person name="Dai X."/>
            <person name="Doyle J.J."/>
            <person name="Dudez A.M."/>
            <person name="Farmer A.D."/>
            <person name="Fouteau S."/>
            <person name="Franken C."/>
            <person name="Gibelin C."/>
            <person name="Gish J."/>
            <person name="Goldstein S."/>
            <person name="Gonzalez A.J."/>
            <person name="Green P.J."/>
            <person name="Hallab A."/>
            <person name="Hartog M."/>
            <person name="Hua A."/>
            <person name="Humphray S.J."/>
            <person name="Jeong D.H."/>
            <person name="Jing Y."/>
            <person name="Jocker A."/>
            <person name="Kenton S.M."/>
            <person name="Kim D.J."/>
            <person name="Klee K."/>
            <person name="Lai H."/>
            <person name="Lang C."/>
            <person name="Lin S."/>
            <person name="Macmil S.L."/>
            <person name="Magdelenat G."/>
            <person name="Matthews L."/>
            <person name="McCorrison J."/>
            <person name="Monaghan E.L."/>
            <person name="Mun J.H."/>
            <person name="Najar F.Z."/>
            <person name="Nicholson C."/>
            <person name="Noirot C."/>
            <person name="O'Bleness M."/>
            <person name="Paule C.R."/>
            <person name="Poulain J."/>
            <person name="Prion F."/>
            <person name="Qin B."/>
            <person name="Qu C."/>
            <person name="Retzel E.F."/>
            <person name="Riddle C."/>
            <person name="Sallet E."/>
            <person name="Samain S."/>
            <person name="Samson N."/>
            <person name="Sanders I."/>
            <person name="Saurat O."/>
            <person name="Scarpelli C."/>
            <person name="Schiex T."/>
            <person name="Segurens B."/>
            <person name="Severin A.J."/>
            <person name="Sherrier D.J."/>
            <person name="Shi R."/>
            <person name="Sims S."/>
            <person name="Singer S.R."/>
            <person name="Sinharoy S."/>
            <person name="Sterck L."/>
            <person name="Viollet A."/>
            <person name="Wang B.B."/>
            <person name="Wang K."/>
            <person name="Wang M."/>
            <person name="Wang X."/>
            <person name="Warfsmann J."/>
            <person name="Weissenbach J."/>
            <person name="White D.D."/>
            <person name="White J.D."/>
            <person name="Wiley G.B."/>
            <person name="Wincker P."/>
            <person name="Xing Y."/>
            <person name="Yang L."/>
            <person name="Yao Z."/>
            <person name="Ying F."/>
            <person name="Zhai J."/>
            <person name="Zhou L."/>
            <person name="Zuber A."/>
            <person name="Denarie J."/>
            <person name="Dixon R.A."/>
            <person name="May G.D."/>
            <person name="Schwartz D.C."/>
            <person name="Rogers J."/>
            <person name="Quetier F."/>
            <person name="Town C.D."/>
            <person name="Roe B.A."/>
        </authorList>
    </citation>
    <scope>NUCLEOTIDE SEQUENCE [LARGE SCALE GENOMIC DNA]</scope>
    <source>
        <strain evidence="6">A17</strain>
        <strain evidence="8 9">cv. Jemalong A17</strain>
    </source>
</reference>
<evidence type="ECO:0000313" key="6">
    <source>
        <dbReference type="EMBL" id="AES66179.1"/>
    </source>
</evidence>
<reference evidence="6 9" key="2">
    <citation type="journal article" date="2014" name="BMC Genomics">
        <title>An improved genome release (version Mt4.0) for the model legume Medicago truncatula.</title>
        <authorList>
            <person name="Tang H."/>
            <person name="Krishnakumar V."/>
            <person name="Bidwell S."/>
            <person name="Rosen B."/>
            <person name="Chan A."/>
            <person name="Zhou S."/>
            <person name="Gentzbittel L."/>
            <person name="Childs K.L."/>
            <person name="Yandell M."/>
            <person name="Gundlach H."/>
            <person name="Mayer K.F."/>
            <person name="Schwartz D.C."/>
            <person name="Town C.D."/>
        </authorList>
    </citation>
    <scope>GENOME REANNOTATION</scope>
    <source>
        <strain evidence="8 9">cv. Jemalong A17</strain>
    </source>
</reference>
<comment type="similarity">
    <text evidence="2 3">Belongs to the small heat shock protein (HSP20) family.</text>
</comment>
<evidence type="ECO:0000313" key="7">
    <source>
        <dbReference type="EMBL" id="RHN74381.1"/>
    </source>
</evidence>
<keyword evidence="9" id="KW-1185">Reference proteome</keyword>
<dbReference type="PaxDb" id="3880-AES66179"/>
<feature type="compositionally biased region" description="Basic residues" evidence="4">
    <location>
        <begin position="137"/>
        <end position="148"/>
    </location>
</feature>
<dbReference type="HOGENOM" id="CLU_046737_8_0_1"/>